<protein>
    <submittedName>
        <fullName evidence="2">Uncharacterized protein</fullName>
    </submittedName>
</protein>
<dbReference type="Proteomes" id="UP000238479">
    <property type="component" value="Chromosome 2"/>
</dbReference>
<comment type="caution">
    <text evidence="2">The sequence shown here is derived from an EMBL/GenBank/DDBJ whole genome shotgun (WGS) entry which is preliminary data.</text>
</comment>
<feature type="compositionally biased region" description="Low complexity" evidence="1">
    <location>
        <begin position="42"/>
        <end position="57"/>
    </location>
</feature>
<organism evidence="2 3">
    <name type="scientific">Rosa chinensis</name>
    <name type="common">China rose</name>
    <dbReference type="NCBI Taxonomy" id="74649"/>
    <lineage>
        <taxon>Eukaryota</taxon>
        <taxon>Viridiplantae</taxon>
        <taxon>Streptophyta</taxon>
        <taxon>Embryophyta</taxon>
        <taxon>Tracheophyta</taxon>
        <taxon>Spermatophyta</taxon>
        <taxon>Magnoliopsida</taxon>
        <taxon>eudicotyledons</taxon>
        <taxon>Gunneridae</taxon>
        <taxon>Pentapetalae</taxon>
        <taxon>rosids</taxon>
        <taxon>fabids</taxon>
        <taxon>Rosales</taxon>
        <taxon>Rosaceae</taxon>
        <taxon>Rosoideae</taxon>
        <taxon>Rosoideae incertae sedis</taxon>
        <taxon>Rosa</taxon>
    </lineage>
</organism>
<feature type="compositionally biased region" description="Polar residues" evidence="1">
    <location>
        <begin position="58"/>
        <end position="71"/>
    </location>
</feature>
<name>A0A2P6RJ45_ROSCH</name>
<dbReference type="EMBL" id="PDCK01000040">
    <property type="protein sequence ID" value="PRQ46458.1"/>
    <property type="molecule type" value="Genomic_DNA"/>
</dbReference>
<evidence type="ECO:0000313" key="2">
    <source>
        <dbReference type="EMBL" id="PRQ46458.1"/>
    </source>
</evidence>
<dbReference type="Gramene" id="PRQ46458">
    <property type="protein sequence ID" value="PRQ46458"/>
    <property type="gene ID" value="RchiOBHm_Chr2g0089281"/>
</dbReference>
<evidence type="ECO:0000313" key="3">
    <source>
        <dbReference type="Proteomes" id="UP000238479"/>
    </source>
</evidence>
<dbReference type="AlphaFoldDB" id="A0A2P6RJ45"/>
<sequence length="85" mass="9316">MESLSELITKHHWGTHFVNSTPPGLAQCHRDPRLPSPPCPPAFFSTAASSATTTTASNPKLPSWPSTQSSAGEMAQRCLRRMLRR</sequence>
<reference evidence="2 3" key="1">
    <citation type="journal article" date="2018" name="Nat. Genet.">
        <title>The Rosa genome provides new insights in the design of modern roses.</title>
        <authorList>
            <person name="Bendahmane M."/>
        </authorList>
    </citation>
    <scope>NUCLEOTIDE SEQUENCE [LARGE SCALE GENOMIC DNA]</scope>
    <source>
        <strain evidence="3">cv. Old Blush</strain>
    </source>
</reference>
<keyword evidence="3" id="KW-1185">Reference proteome</keyword>
<gene>
    <name evidence="2" type="ORF">RchiOBHm_Chr2g0089281</name>
</gene>
<proteinExistence type="predicted"/>
<evidence type="ECO:0000256" key="1">
    <source>
        <dbReference type="SAM" id="MobiDB-lite"/>
    </source>
</evidence>
<feature type="region of interest" description="Disordered" evidence="1">
    <location>
        <begin position="15"/>
        <end position="85"/>
    </location>
</feature>
<accession>A0A2P6RJ45</accession>